<evidence type="ECO:0000256" key="1">
    <source>
        <dbReference type="ARBA" id="ARBA00004442"/>
    </source>
</evidence>
<keyword evidence="4" id="KW-1185">Reference proteome</keyword>
<gene>
    <name evidence="3" type="ORF">PQR57_36600</name>
</gene>
<dbReference type="SUPFAM" id="SSF56925">
    <property type="entry name" value="OMPA-like"/>
    <property type="match status" value="1"/>
</dbReference>
<evidence type="ECO:0000313" key="3">
    <source>
        <dbReference type="EMBL" id="MFM0006492.1"/>
    </source>
</evidence>
<organism evidence="3 4">
    <name type="scientific">Paraburkholderia dipogonis</name>
    <dbReference type="NCBI Taxonomy" id="1211383"/>
    <lineage>
        <taxon>Bacteria</taxon>
        <taxon>Pseudomonadati</taxon>
        <taxon>Pseudomonadota</taxon>
        <taxon>Betaproteobacteria</taxon>
        <taxon>Burkholderiales</taxon>
        <taxon>Burkholderiaceae</taxon>
        <taxon>Paraburkholderia</taxon>
    </lineage>
</organism>
<evidence type="ECO:0000256" key="2">
    <source>
        <dbReference type="SAM" id="SignalP"/>
    </source>
</evidence>
<feature type="chain" id="PRO_5045066452" evidence="2">
    <location>
        <begin position="21"/>
        <end position="251"/>
    </location>
</feature>
<sequence>MKKVRYLPLLTGVMCAGALAQSAGSFIATGGGTWIDYGMSSATPLQSTSAAGTFTSSGTTGQIHNTWTVETAFTYFITDNIAIDLATGVPPKLKLYAQGTVTPFGPGGPSLGLGNLQPLATTRAWPPILFLKYYFGAAQAKVRPFLGVGVNYTWYTAVQLNPTFNGALHTVAGPGGDVKASLSPSWNPAFNAGVSYNLSKNWYATASVTYMPLKTNATITAVAANGQTVLTNRTRITANPWIGFVGIGYRF</sequence>
<comment type="subcellular location">
    <subcellularLocation>
        <location evidence="1">Cell outer membrane</location>
    </subcellularLocation>
</comment>
<dbReference type="Pfam" id="PF03922">
    <property type="entry name" value="OmpW"/>
    <property type="match status" value="1"/>
</dbReference>
<dbReference type="InterPro" id="IPR011250">
    <property type="entry name" value="OMP/PagP_B-barrel"/>
</dbReference>
<reference evidence="3 4" key="1">
    <citation type="journal article" date="2024" name="Chem. Sci.">
        <title>Discovery of megapolipeptins by genome mining of a Burkholderiales bacteria collection.</title>
        <authorList>
            <person name="Paulo B.S."/>
            <person name="Recchia M.J.J."/>
            <person name="Lee S."/>
            <person name="Fergusson C.H."/>
            <person name="Romanowski S.B."/>
            <person name="Hernandez A."/>
            <person name="Krull N."/>
            <person name="Liu D.Y."/>
            <person name="Cavanagh H."/>
            <person name="Bos A."/>
            <person name="Gray C.A."/>
            <person name="Murphy B.T."/>
            <person name="Linington R.G."/>
            <person name="Eustaquio A.S."/>
        </authorList>
    </citation>
    <scope>NUCLEOTIDE SEQUENCE [LARGE SCALE GENOMIC DNA]</scope>
    <source>
        <strain evidence="3 4">RL17-350-BIC-A</strain>
    </source>
</reference>
<evidence type="ECO:0000313" key="4">
    <source>
        <dbReference type="Proteomes" id="UP001629230"/>
    </source>
</evidence>
<dbReference type="Proteomes" id="UP001629230">
    <property type="component" value="Unassembled WGS sequence"/>
</dbReference>
<dbReference type="PANTHER" id="PTHR36920:SF1">
    <property type="entry name" value="OUTER MEMBRANE PROTEIN W"/>
    <property type="match status" value="1"/>
</dbReference>
<dbReference type="Gene3D" id="2.40.160.20">
    <property type="match status" value="1"/>
</dbReference>
<name>A0ABW9B101_9BURK</name>
<protein>
    <submittedName>
        <fullName evidence="3">OmpW family protein</fullName>
    </submittedName>
</protein>
<dbReference type="InterPro" id="IPR005618">
    <property type="entry name" value="OMPW"/>
</dbReference>
<dbReference type="PANTHER" id="PTHR36920">
    <property type="match status" value="1"/>
</dbReference>
<dbReference type="RefSeq" id="WP_408181007.1">
    <property type="nucleotide sequence ID" value="NZ_JAQQEZ010000042.1"/>
</dbReference>
<comment type="caution">
    <text evidence="3">The sequence shown here is derived from an EMBL/GenBank/DDBJ whole genome shotgun (WGS) entry which is preliminary data.</text>
</comment>
<accession>A0ABW9B101</accession>
<dbReference type="EMBL" id="JAQQEZ010000042">
    <property type="protein sequence ID" value="MFM0006492.1"/>
    <property type="molecule type" value="Genomic_DNA"/>
</dbReference>
<proteinExistence type="predicted"/>
<feature type="signal peptide" evidence="2">
    <location>
        <begin position="1"/>
        <end position="20"/>
    </location>
</feature>
<keyword evidence="2" id="KW-0732">Signal</keyword>